<dbReference type="AlphaFoldDB" id="A0A450U404"/>
<gene>
    <name evidence="2" type="ORF">BECKFW1821C_GA0114237_11563</name>
</gene>
<organism evidence="2">
    <name type="scientific">Candidatus Kentrum sp. FW</name>
    <dbReference type="NCBI Taxonomy" id="2126338"/>
    <lineage>
        <taxon>Bacteria</taxon>
        <taxon>Pseudomonadati</taxon>
        <taxon>Pseudomonadota</taxon>
        <taxon>Gammaproteobacteria</taxon>
        <taxon>Candidatus Kentrum</taxon>
    </lineage>
</organism>
<reference evidence="2" key="1">
    <citation type="submission" date="2019-02" db="EMBL/GenBank/DDBJ databases">
        <authorList>
            <person name="Gruber-Vodicka R. H."/>
            <person name="Seah K. B. B."/>
        </authorList>
    </citation>
    <scope>NUCLEOTIDE SEQUENCE</scope>
    <source>
        <strain evidence="2">BECK_BZ131</strain>
    </source>
</reference>
<evidence type="ECO:0000313" key="2">
    <source>
        <dbReference type="EMBL" id="VFJ77980.1"/>
    </source>
</evidence>
<name>A0A450U404_9GAMM</name>
<dbReference type="EMBL" id="CAADFE010000156">
    <property type="protein sequence ID" value="VFJ77980.1"/>
    <property type="molecule type" value="Genomic_DNA"/>
</dbReference>
<dbReference type="InterPro" id="IPR018874">
    <property type="entry name" value="Phage_Mx8_p63_C"/>
</dbReference>
<sequence>MTGKILKATHIGSINIGHTDIPCAVLEDGTRLLTQRGFLKAIGRSEKQPGGGAEGLPPFLAAANLKPFINKYLNAPIEPVAFRRSVGGIALGYNAELLPKVCNIYLEARQGGVLNPVQIHIAEECETVIRGLATVGIVALVDEATGYQKVRHKEALQALLDKYLLQEFKAWSKRFPDDFYKEMFRLKGWDWKGMEIGSRPGVVGRYTNDIVYDRLEVGIRKELEKRNPKTEKGNRRARHHQFLTDDLGVPALSQHLHTVIAFMRASSNWEKFKRSLNRALPKKGDKIEVNKDQETNSL</sequence>
<feature type="domain" description="Bacteriophage Mx8 p63 C-terminal" evidence="1">
    <location>
        <begin position="159"/>
        <end position="252"/>
    </location>
</feature>
<accession>A0A450U404</accession>
<dbReference type="Pfam" id="PF10546">
    <property type="entry name" value="P63C"/>
    <property type="match status" value="1"/>
</dbReference>
<evidence type="ECO:0000259" key="1">
    <source>
        <dbReference type="Pfam" id="PF10546"/>
    </source>
</evidence>
<proteinExistence type="predicted"/>
<protein>
    <submittedName>
        <fullName evidence="2">P63C domain-containing protein</fullName>
    </submittedName>
</protein>